<protein>
    <recommendedName>
        <fullName evidence="3">Alpha/beta hydrolase</fullName>
    </recommendedName>
</protein>
<keyword evidence="2" id="KW-1185">Reference proteome</keyword>
<evidence type="ECO:0000313" key="2">
    <source>
        <dbReference type="Proteomes" id="UP001160499"/>
    </source>
</evidence>
<evidence type="ECO:0008006" key="3">
    <source>
        <dbReference type="Google" id="ProtNLM"/>
    </source>
</evidence>
<comment type="caution">
    <text evidence="1">The sequence shown here is derived from an EMBL/GenBank/DDBJ whole genome shotgun (WGS) entry which is preliminary data.</text>
</comment>
<name>A0ABT6M0P9_9ACTN</name>
<gene>
    <name evidence="1" type="ORF">M2283_009488</name>
</gene>
<evidence type="ECO:0000313" key="1">
    <source>
        <dbReference type="EMBL" id="MDH6222141.1"/>
    </source>
</evidence>
<dbReference type="RefSeq" id="WP_280882786.1">
    <property type="nucleotide sequence ID" value="NZ_JARXVH010000029.1"/>
</dbReference>
<dbReference type="Proteomes" id="UP001160499">
    <property type="component" value="Unassembled WGS sequence"/>
</dbReference>
<accession>A0ABT6M0P9</accession>
<sequence length="257" mass="28070">MTKDRGTLIVLEFPGVGTAGRTRSLRLERLGRRTRYLFDEVRPRSTEIGAYARELFRHDALDQDDIELIVAYCGATSIARHLADHCWQETARRPGIVALNPEDTPAEVVSRLLAGMLSKARVPEDLKDGLTPAADTVREVMAASLPVVEALLTESYTRPPLGLGSTARQLAAMQADWLAHETAACDPAGREADEQELHVLAQDHPCPADCPARHTVTSPLHSEFFSMEETFHAIAGCLADRNQLANIQGDSEAVPAL</sequence>
<organism evidence="1 2">
    <name type="scientific">Streptomyces pseudovenezuelae</name>
    <dbReference type="NCBI Taxonomy" id="67350"/>
    <lineage>
        <taxon>Bacteria</taxon>
        <taxon>Bacillati</taxon>
        <taxon>Actinomycetota</taxon>
        <taxon>Actinomycetes</taxon>
        <taxon>Kitasatosporales</taxon>
        <taxon>Streptomycetaceae</taxon>
        <taxon>Streptomyces</taxon>
        <taxon>Streptomyces aurantiacus group</taxon>
    </lineage>
</organism>
<proteinExistence type="predicted"/>
<dbReference type="EMBL" id="JARXVH010000029">
    <property type="protein sequence ID" value="MDH6222141.1"/>
    <property type="molecule type" value="Genomic_DNA"/>
</dbReference>
<reference evidence="1 2" key="1">
    <citation type="submission" date="2023-04" db="EMBL/GenBank/DDBJ databases">
        <title>Forest soil microbial communities from Buena Vista Peninsula, Colon Province, Panama.</title>
        <authorList>
            <person name="Bouskill N."/>
        </authorList>
    </citation>
    <scope>NUCLEOTIDE SEQUENCE [LARGE SCALE GENOMIC DNA]</scope>
    <source>
        <strain evidence="1 2">GGS1</strain>
    </source>
</reference>